<proteinExistence type="predicted"/>
<evidence type="ECO:0000313" key="2">
    <source>
        <dbReference type="EMBL" id="RQM10734.1"/>
    </source>
</evidence>
<accession>A0A3M6VCQ1</accession>
<dbReference type="OrthoDB" id="164305at2759"/>
<reference evidence="3 4" key="1">
    <citation type="submission" date="2018-06" db="EMBL/GenBank/DDBJ databases">
        <title>Comparative genomics of downy mildews reveals potential adaptations to biotrophy.</title>
        <authorList>
            <person name="Fletcher K."/>
            <person name="Klosterman S.J."/>
            <person name="Derevnina L."/>
            <person name="Martin F."/>
            <person name="Koike S."/>
            <person name="Reyes Chin-Wo S."/>
            <person name="Mou B."/>
            <person name="Michelmore R."/>
        </authorList>
    </citation>
    <scope>NUCLEOTIDE SEQUENCE [LARGE SCALE GENOMIC DNA]</scope>
    <source>
        <strain evidence="2 4">R13</strain>
        <strain evidence="1 3">R14</strain>
    </source>
</reference>
<dbReference type="EMBL" id="QLLG01000437">
    <property type="protein sequence ID" value="RMX63196.1"/>
    <property type="molecule type" value="Genomic_DNA"/>
</dbReference>
<keyword evidence="3" id="KW-1185">Reference proteome</keyword>
<dbReference type="Proteomes" id="UP000282087">
    <property type="component" value="Unassembled WGS sequence"/>
</dbReference>
<comment type="caution">
    <text evidence="1">The sequence shown here is derived from an EMBL/GenBank/DDBJ whole genome shotgun (WGS) entry which is preliminary data.</text>
</comment>
<dbReference type="EMBL" id="QKXF01000554">
    <property type="protein sequence ID" value="RQM10734.1"/>
    <property type="molecule type" value="Genomic_DNA"/>
</dbReference>
<protein>
    <submittedName>
        <fullName evidence="1">Uncharacterized protein</fullName>
    </submittedName>
</protein>
<sequence>MQTTTALSRRFIRCFISGGISLPSEDSDGSGVCEHDVHWRVLPYQFCFVDEVYQDKDDEVTKSRVYHSDLVASVQPILEVVKDSQNTEDI</sequence>
<name>A0A3M6VCQ1_9STRA</name>
<evidence type="ECO:0000313" key="1">
    <source>
        <dbReference type="EMBL" id="RMX63196.1"/>
    </source>
</evidence>
<dbReference type="Proteomes" id="UP000286097">
    <property type="component" value="Unassembled WGS sequence"/>
</dbReference>
<dbReference type="VEuPathDB" id="FungiDB:DD237_002294"/>
<dbReference type="AlphaFoldDB" id="A0A3M6VCQ1"/>
<organism evidence="1 3">
    <name type="scientific">Peronospora effusa</name>
    <dbReference type="NCBI Taxonomy" id="542832"/>
    <lineage>
        <taxon>Eukaryota</taxon>
        <taxon>Sar</taxon>
        <taxon>Stramenopiles</taxon>
        <taxon>Oomycota</taxon>
        <taxon>Peronosporomycetes</taxon>
        <taxon>Peronosporales</taxon>
        <taxon>Peronosporaceae</taxon>
        <taxon>Peronospora</taxon>
    </lineage>
</organism>
<evidence type="ECO:0000313" key="3">
    <source>
        <dbReference type="Proteomes" id="UP000282087"/>
    </source>
</evidence>
<evidence type="ECO:0000313" key="4">
    <source>
        <dbReference type="Proteomes" id="UP000286097"/>
    </source>
</evidence>
<gene>
    <name evidence="2" type="ORF">DD237_002294</name>
    <name evidence="1" type="ORF">DD238_007227</name>
</gene>